<evidence type="ECO:0000313" key="7">
    <source>
        <dbReference type="Proteomes" id="UP001501758"/>
    </source>
</evidence>
<dbReference type="EMBL" id="BAAAGE010000003">
    <property type="protein sequence ID" value="GAA0726069.1"/>
    <property type="molecule type" value="Genomic_DNA"/>
</dbReference>
<dbReference type="InterPro" id="IPR052387">
    <property type="entry name" value="Fibrocystin"/>
</dbReference>
<dbReference type="SMART" id="SM01225">
    <property type="entry name" value="G8"/>
    <property type="match status" value="1"/>
</dbReference>
<keyword evidence="7" id="KW-1185">Reference proteome</keyword>
<evidence type="ECO:0000313" key="6">
    <source>
        <dbReference type="EMBL" id="GAA0726069.1"/>
    </source>
</evidence>
<dbReference type="Pfam" id="PF18962">
    <property type="entry name" value="Por_Secre_tail"/>
    <property type="match status" value="1"/>
</dbReference>
<dbReference type="Pfam" id="PF24606">
    <property type="entry name" value="CEMIP_beta-hel"/>
    <property type="match status" value="1"/>
</dbReference>
<organism evidence="6 7">
    <name type="scientific">Aquimarina litoralis</name>
    <dbReference type="NCBI Taxonomy" id="584605"/>
    <lineage>
        <taxon>Bacteria</taxon>
        <taxon>Pseudomonadati</taxon>
        <taxon>Bacteroidota</taxon>
        <taxon>Flavobacteriia</taxon>
        <taxon>Flavobacteriales</taxon>
        <taxon>Flavobacteriaceae</taxon>
        <taxon>Aquimarina</taxon>
    </lineage>
</organism>
<keyword evidence="4" id="KW-0325">Glycoprotein</keyword>
<dbReference type="PROSITE" id="PS51484">
    <property type="entry name" value="G8"/>
    <property type="match status" value="1"/>
</dbReference>
<proteinExistence type="predicted"/>
<evidence type="ECO:0000256" key="4">
    <source>
        <dbReference type="ARBA" id="ARBA00023180"/>
    </source>
</evidence>
<keyword evidence="2" id="KW-0472">Membrane</keyword>
<comment type="subcellular location">
    <subcellularLocation>
        <location evidence="1">Cell membrane</location>
    </subcellularLocation>
</comment>
<dbReference type="InterPro" id="IPR026444">
    <property type="entry name" value="Secre_tail"/>
</dbReference>
<dbReference type="Pfam" id="PF10162">
    <property type="entry name" value="G8"/>
    <property type="match status" value="1"/>
</dbReference>
<protein>
    <recommendedName>
        <fullName evidence="5">G8 domain-containing protein</fullName>
    </recommendedName>
</protein>
<evidence type="ECO:0000256" key="2">
    <source>
        <dbReference type="ARBA" id="ARBA00022475"/>
    </source>
</evidence>
<dbReference type="NCBIfam" id="TIGR04183">
    <property type="entry name" value="Por_Secre_tail"/>
    <property type="match status" value="1"/>
</dbReference>
<evidence type="ECO:0000256" key="1">
    <source>
        <dbReference type="ARBA" id="ARBA00004236"/>
    </source>
</evidence>
<dbReference type="SUPFAM" id="SSF51126">
    <property type="entry name" value="Pectin lyase-like"/>
    <property type="match status" value="1"/>
</dbReference>
<evidence type="ECO:0000256" key="3">
    <source>
        <dbReference type="ARBA" id="ARBA00022729"/>
    </source>
</evidence>
<name>A0ABN1J1Q9_9FLAO</name>
<feature type="domain" description="G8" evidence="5">
    <location>
        <begin position="36"/>
        <end position="154"/>
    </location>
</feature>
<dbReference type="PANTHER" id="PTHR46769">
    <property type="entry name" value="POLYCYSTIC KIDNEY AND HEPATIC DISEASE 1 (AUTOSOMAL RECESSIVE)-LIKE 1"/>
    <property type="match status" value="1"/>
</dbReference>
<keyword evidence="2" id="KW-1003">Cell membrane</keyword>
<keyword evidence="3" id="KW-0732">Signal</keyword>
<sequence length="886" mass="99453">MNANNSKRRWSFKQIYILFLLFSVGINAQQLWSDPETWNGDVPKTNENITIPQGKTILLDVSTPNLGNIIIKGKLMFKQGENLNLTAKTILIDGGVLEIGTVQNPYRNKAIITLNGPKKSGDQHNSRFIMPMNGGTLELHGISARYLDWSQINKNALKGQNSLLLKDEPKGWKAGDKIVIASSSFDPEEAEKLTITNINGKTVNFTPALKYDHYGKLQQYEGKTLDERAEVGLLTRNIVIKGSDDSRNSRMGGHIMVMPRSNARIEGVELYQMGQVGEKARYPIHWHFSGTKVNNYAKHNSVHNSYHRGIVVHRTNNVLVERNVAYNILSHTFVPAEDGTETGNSFYYNLGILTKRLEVKDFAFPNHTVARSNQSEHRPGTFWLKNPLNELVGNHAAGTVQGMGFFYDHSFNSNEINQIVNSITEPIVFRDNVAHSNSSFNRGLDVYGPTTRGYGIFSNDRSSKGERLFENFTVYKNSLSGTWIEGKTAILRNCMSADNNTGHMLMQNLLEDSIIVGQSDNEIGGEAPTQGVYHVSGAIQLIAHGGPKRPSAKNVTIIDQRYAAVVGADKEMLSNSFTENIKQINVVKPFWYRNSEVGGGFEDKDGSLTGHSDSFIVSLKSKLKSNKCIYKKEWRAYICPREDYNVAYFEASGRKSNDFSNLTLVSSRHSIKTRGGKEGLGRSKKNQFSHIFGDSKYVANNDKAWSKEFQVSMELQPSSSSTITLKNISSNVTVLLGNPEENQTALNKVRTLRELEQVNKTSYFYDNRSRHLHLKFVYDPNVSLQQTTIKHNGKSSELNQNRELDLMPIEVYPNPLVENTTNISLPVSVTSKMNWKLYDITGRIIETGNLNDNQSQIRFKPLSKGLYVLRVFNELKTIAQVKLGAN</sequence>
<dbReference type="Gene3D" id="2.160.20.10">
    <property type="entry name" value="Single-stranded right-handed beta-helix, Pectin lyase-like"/>
    <property type="match status" value="1"/>
</dbReference>
<dbReference type="PANTHER" id="PTHR46769:SF2">
    <property type="entry name" value="FIBROCYSTIN-L ISOFORM 2 PRECURSOR-RELATED"/>
    <property type="match status" value="1"/>
</dbReference>
<dbReference type="InterPro" id="IPR012334">
    <property type="entry name" value="Pectin_lyas_fold"/>
</dbReference>
<comment type="caution">
    <text evidence="6">The sequence shown here is derived from an EMBL/GenBank/DDBJ whole genome shotgun (WGS) entry which is preliminary data.</text>
</comment>
<dbReference type="Proteomes" id="UP001501758">
    <property type="component" value="Unassembled WGS sequence"/>
</dbReference>
<dbReference type="RefSeq" id="WP_343913335.1">
    <property type="nucleotide sequence ID" value="NZ_BAAAGE010000003.1"/>
</dbReference>
<accession>A0ABN1J1Q9</accession>
<gene>
    <name evidence="6" type="ORF">GCM10009430_32640</name>
</gene>
<dbReference type="InterPro" id="IPR019316">
    <property type="entry name" value="G8_domain"/>
</dbReference>
<reference evidence="6 7" key="1">
    <citation type="journal article" date="2019" name="Int. J. Syst. Evol. Microbiol.">
        <title>The Global Catalogue of Microorganisms (GCM) 10K type strain sequencing project: providing services to taxonomists for standard genome sequencing and annotation.</title>
        <authorList>
            <consortium name="The Broad Institute Genomics Platform"/>
            <consortium name="The Broad Institute Genome Sequencing Center for Infectious Disease"/>
            <person name="Wu L."/>
            <person name="Ma J."/>
        </authorList>
    </citation>
    <scope>NUCLEOTIDE SEQUENCE [LARGE SCALE GENOMIC DNA]</scope>
    <source>
        <strain evidence="6 7">JCM 15974</strain>
    </source>
</reference>
<dbReference type="InterPro" id="IPR011050">
    <property type="entry name" value="Pectin_lyase_fold/virulence"/>
</dbReference>
<evidence type="ECO:0000259" key="5">
    <source>
        <dbReference type="PROSITE" id="PS51484"/>
    </source>
</evidence>
<dbReference type="InterPro" id="IPR055401">
    <property type="entry name" value="CEMIP_beta-hel_dom"/>
</dbReference>